<reference evidence="2 3" key="1">
    <citation type="submission" date="2019-08" db="EMBL/GenBank/DDBJ databases">
        <title>Parahaliea maris sp. nov., isolated from the surface seawater.</title>
        <authorList>
            <person name="Liu Y."/>
        </authorList>
    </citation>
    <scope>NUCLEOTIDE SEQUENCE [LARGE SCALE GENOMIC DNA]</scope>
    <source>
        <strain evidence="2 3">S2-26</strain>
    </source>
</reference>
<organism evidence="2 3">
    <name type="scientific">Parahaliea aestuarii</name>
    <dbReference type="NCBI Taxonomy" id="1852021"/>
    <lineage>
        <taxon>Bacteria</taxon>
        <taxon>Pseudomonadati</taxon>
        <taxon>Pseudomonadota</taxon>
        <taxon>Gammaproteobacteria</taxon>
        <taxon>Cellvibrionales</taxon>
        <taxon>Halieaceae</taxon>
        <taxon>Parahaliea</taxon>
    </lineage>
</organism>
<dbReference type="InterPro" id="IPR050678">
    <property type="entry name" value="DNA_Partitioning_ATPase"/>
</dbReference>
<dbReference type="RefSeq" id="WP_148065875.1">
    <property type="nucleotide sequence ID" value="NZ_VRYZ01000010.1"/>
</dbReference>
<dbReference type="CDD" id="cd02042">
    <property type="entry name" value="ParAB_family"/>
    <property type="match status" value="1"/>
</dbReference>
<dbReference type="InterPro" id="IPR027417">
    <property type="entry name" value="P-loop_NTPase"/>
</dbReference>
<protein>
    <submittedName>
        <fullName evidence="2">ParA family protein</fullName>
    </submittedName>
</protein>
<dbReference type="OrthoDB" id="9785810at2"/>
<evidence type="ECO:0000259" key="1">
    <source>
        <dbReference type="Pfam" id="PF13614"/>
    </source>
</evidence>
<evidence type="ECO:0000313" key="3">
    <source>
        <dbReference type="Proteomes" id="UP000321933"/>
    </source>
</evidence>
<dbReference type="Gene3D" id="3.40.50.300">
    <property type="entry name" value="P-loop containing nucleotide triphosphate hydrolases"/>
    <property type="match status" value="1"/>
</dbReference>
<keyword evidence="3" id="KW-1185">Reference proteome</keyword>
<evidence type="ECO:0000313" key="2">
    <source>
        <dbReference type="EMBL" id="TXS89123.1"/>
    </source>
</evidence>
<name>A0A5C8ZKY4_9GAMM</name>
<feature type="domain" description="AAA" evidence="1">
    <location>
        <begin position="5"/>
        <end position="187"/>
    </location>
</feature>
<dbReference type="SUPFAM" id="SSF52540">
    <property type="entry name" value="P-loop containing nucleoside triphosphate hydrolases"/>
    <property type="match status" value="1"/>
</dbReference>
<comment type="caution">
    <text evidence="2">The sequence shown here is derived from an EMBL/GenBank/DDBJ whole genome shotgun (WGS) entry which is preliminary data.</text>
</comment>
<dbReference type="PANTHER" id="PTHR13696">
    <property type="entry name" value="P-LOOP CONTAINING NUCLEOSIDE TRIPHOSPHATE HYDROLASE"/>
    <property type="match status" value="1"/>
</dbReference>
<dbReference type="Pfam" id="PF13614">
    <property type="entry name" value="AAA_31"/>
    <property type="match status" value="1"/>
</dbReference>
<sequence>MRRVVFNQKGGVGKTSITCNLAAISARQGYRTLVLDLDVQGNTTHYLVGEIDAESFPAEAQGVAGLFKQTVGPRKMRNNPDSFVWETPWDNLYLMPSSPVLTQMEKELESRYKIYKLRDALDKLDEEYDRIYIDTPPSFNFYSKSALIAANAVLVPFDCDSFARQSLYALMENIAELQEDHNPDLEVEGIVINQFNSQARLPGELVAELEDEGYPVLATYLSSSVKMRESHREHRPLIDLAPSHKLTQQYLELHDELESALSAAA</sequence>
<accession>A0A5C8ZKY4</accession>
<gene>
    <name evidence="2" type="ORF">FVW59_18545</name>
</gene>
<dbReference type="PANTHER" id="PTHR13696:SF52">
    <property type="entry name" value="PARA FAMILY PROTEIN CT_582"/>
    <property type="match status" value="1"/>
</dbReference>
<dbReference type="InterPro" id="IPR025669">
    <property type="entry name" value="AAA_dom"/>
</dbReference>
<dbReference type="Proteomes" id="UP000321933">
    <property type="component" value="Unassembled WGS sequence"/>
</dbReference>
<dbReference type="EMBL" id="VRYZ01000010">
    <property type="protein sequence ID" value="TXS89123.1"/>
    <property type="molecule type" value="Genomic_DNA"/>
</dbReference>
<dbReference type="AlphaFoldDB" id="A0A5C8ZKY4"/>
<proteinExistence type="predicted"/>